<dbReference type="PROSITE" id="PS51900">
    <property type="entry name" value="CB"/>
    <property type="match status" value="1"/>
</dbReference>
<dbReference type="PANTHER" id="PTHR30349">
    <property type="entry name" value="PHAGE INTEGRASE-RELATED"/>
    <property type="match status" value="1"/>
</dbReference>
<dbReference type="InterPro" id="IPR044068">
    <property type="entry name" value="CB"/>
</dbReference>
<evidence type="ECO:0000259" key="5">
    <source>
        <dbReference type="PROSITE" id="PS51898"/>
    </source>
</evidence>
<dbReference type="PROSITE" id="PS51898">
    <property type="entry name" value="TYR_RECOMBINASE"/>
    <property type="match status" value="1"/>
</dbReference>
<dbReference type="Proteomes" id="UP000092661">
    <property type="component" value="Chromosome"/>
</dbReference>
<reference evidence="7" key="1">
    <citation type="submission" date="2016-10" db="EMBL/GenBank/DDBJ databases">
        <authorList>
            <person name="See-Too W.S."/>
        </authorList>
    </citation>
    <scope>NUCLEOTIDE SEQUENCE</scope>
    <source>
        <strain evidence="7">DSM 14505</strain>
    </source>
</reference>
<evidence type="ECO:0000259" key="6">
    <source>
        <dbReference type="PROSITE" id="PS51900"/>
    </source>
</evidence>
<dbReference type="Gene3D" id="1.10.150.130">
    <property type="match status" value="1"/>
</dbReference>
<dbReference type="InterPro" id="IPR010998">
    <property type="entry name" value="Integrase_recombinase_N"/>
</dbReference>
<evidence type="ECO:0000256" key="2">
    <source>
        <dbReference type="ARBA" id="ARBA00023125"/>
    </source>
</evidence>
<evidence type="ECO:0000313" key="7">
    <source>
        <dbReference type="EMBL" id="ANU09401.1"/>
    </source>
</evidence>
<evidence type="ECO:0000313" key="8">
    <source>
        <dbReference type="Proteomes" id="UP000092661"/>
    </source>
</evidence>
<dbReference type="EMBL" id="CP016534">
    <property type="protein sequence ID" value="ANU09401.1"/>
    <property type="molecule type" value="Genomic_DNA"/>
</dbReference>
<evidence type="ECO:0000256" key="4">
    <source>
        <dbReference type="PROSITE-ProRule" id="PRU01248"/>
    </source>
</evidence>
<evidence type="ECO:0000256" key="3">
    <source>
        <dbReference type="ARBA" id="ARBA00023172"/>
    </source>
</evidence>
<feature type="domain" description="Tyr recombinase" evidence="5">
    <location>
        <begin position="112"/>
        <end position="293"/>
    </location>
</feature>
<dbReference type="InterPro" id="IPR011010">
    <property type="entry name" value="DNA_brk_join_enz"/>
</dbReference>
<dbReference type="Gene3D" id="1.10.443.10">
    <property type="entry name" value="Intergrase catalytic core"/>
    <property type="match status" value="1"/>
</dbReference>
<dbReference type="Pfam" id="PF02899">
    <property type="entry name" value="Phage_int_SAM_1"/>
    <property type="match status" value="1"/>
</dbReference>
<dbReference type="InterPro" id="IPR002104">
    <property type="entry name" value="Integrase_catalytic"/>
</dbReference>
<proteinExistence type="predicted"/>
<feature type="domain" description="Core-binding (CB)" evidence="6">
    <location>
        <begin position="6"/>
        <end position="87"/>
    </location>
</feature>
<dbReference type="CDD" id="cd00397">
    <property type="entry name" value="DNA_BRE_C"/>
    <property type="match status" value="1"/>
</dbReference>
<name>A0ABM6D257_9BACL</name>
<evidence type="ECO:0000256" key="1">
    <source>
        <dbReference type="ARBA" id="ARBA00022908"/>
    </source>
</evidence>
<organism evidence="7 8">
    <name type="scientific">Planococcus antarcticus DSM 14505</name>
    <dbReference type="NCBI Taxonomy" id="1185653"/>
    <lineage>
        <taxon>Bacteria</taxon>
        <taxon>Bacillati</taxon>
        <taxon>Bacillota</taxon>
        <taxon>Bacilli</taxon>
        <taxon>Bacillales</taxon>
        <taxon>Caryophanaceae</taxon>
        <taxon>Planococcus</taxon>
    </lineage>
</organism>
<gene>
    <name evidence="7" type="ORF">BBH88_03290</name>
</gene>
<dbReference type="Pfam" id="PF00589">
    <property type="entry name" value="Phage_integrase"/>
    <property type="match status" value="1"/>
</dbReference>
<dbReference type="InterPro" id="IPR013762">
    <property type="entry name" value="Integrase-like_cat_sf"/>
</dbReference>
<dbReference type="SUPFAM" id="SSF56349">
    <property type="entry name" value="DNA breaking-rejoining enzymes"/>
    <property type="match status" value="1"/>
</dbReference>
<keyword evidence="1" id="KW-0229">DNA integration</keyword>
<dbReference type="InterPro" id="IPR004107">
    <property type="entry name" value="Integrase_SAM-like_N"/>
</dbReference>
<protein>
    <submittedName>
        <fullName evidence="7">Integrase</fullName>
    </submittedName>
</protein>
<sequence>MGDERAVDTKAFAEWLFAEGKADKTIQSYTTDVNGFQAFLTQQIGKDKYFNRSIFLVYIDRLVRSGYAVATINKKVNSLKVFNDFLLLKGLVTERYIHMKKDRIGTAVGSEDVVTVLLDEEVERLLFYVNTNERVSIRNKLIVYLLLYTGVRVTELVELRLSSIDFLTSHIVVVGKGGKRREIGLRSDVLQLVRLYIKKERSKSVFNHSDYLLVSQRGGKLHRDAVRHWLAKISEELKLKLHPHLFRHTFCTRLIQKGVDLTTVSRLAGHGSVNMTAKYYIQTSREEKMDAVNRL</sequence>
<accession>A0ABM6D257</accession>
<keyword evidence="8" id="KW-1185">Reference proteome</keyword>
<dbReference type="InterPro" id="IPR050090">
    <property type="entry name" value="Tyrosine_recombinase_XerCD"/>
</dbReference>
<keyword evidence="3" id="KW-0233">DNA recombination</keyword>
<keyword evidence="2 4" id="KW-0238">DNA-binding</keyword>